<protein>
    <submittedName>
        <fullName evidence="1">Uncharacterized protein</fullName>
    </submittedName>
</protein>
<comment type="caution">
    <text evidence="1">The sequence shown here is derived from an EMBL/GenBank/DDBJ whole genome shotgun (WGS) entry which is preliminary data.</text>
</comment>
<sequence>MSAGAAGVRVCVAIAMPTLCTSDALGEFRHLNPLTASLQVKCFNEHVRVVILIVPQDAASESRVEALEAVEASRHRCVGGFAAAANQDCGRPALSPQT</sequence>
<dbReference type="AlphaFoldDB" id="A0A973WHZ3"/>
<evidence type="ECO:0000313" key="1">
    <source>
        <dbReference type="EMBL" id="NVL04898.1"/>
    </source>
</evidence>
<organism evidence="1">
    <name type="scientific">Bradyrhizobium quebecense</name>
    <dbReference type="NCBI Taxonomy" id="2748629"/>
    <lineage>
        <taxon>Bacteria</taxon>
        <taxon>Pseudomonadati</taxon>
        <taxon>Pseudomonadota</taxon>
        <taxon>Alphaproteobacteria</taxon>
        <taxon>Hyphomicrobiales</taxon>
        <taxon>Nitrobacteraceae</taxon>
        <taxon>Bradyrhizobium</taxon>
    </lineage>
</organism>
<proteinExistence type="predicted"/>
<dbReference type="EMBL" id="JABWSX010000001">
    <property type="protein sequence ID" value="NVL04898.1"/>
    <property type="molecule type" value="Genomic_DNA"/>
</dbReference>
<gene>
    <name evidence="1" type="ORF">HU230_04040</name>
</gene>
<reference evidence="1" key="1">
    <citation type="submission" date="2020-06" db="EMBL/GenBank/DDBJ databases">
        <title>Whole Genome Sequence of Bradyrhizobium sp. Strain 66S1MB.</title>
        <authorList>
            <person name="Bromfield E."/>
            <person name="Cloutier S."/>
        </authorList>
    </citation>
    <scope>NUCLEOTIDE SEQUENCE</scope>
    <source>
        <strain evidence="1">66S1MB</strain>
    </source>
</reference>
<name>A0A973WHZ3_9BRAD</name>
<accession>A0A973WHZ3</accession>
<dbReference type="RefSeq" id="WP_176529051.1">
    <property type="nucleotide sequence ID" value="NZ_CP088022.1"/>
</dbReference>